<gene>
    <name evidence="1" type="ORF">ENP34_10345</name>
</gene>
<name>A0A831TGQ5_9BACT</name>
<protein>
    <submittedName>
        <fullName evidence="1">DUF3800 domain-containing protein</fullName>
    </submittedName>
</protein>
<dbReference type="InterPro" id="IPR024524">
    <property type="entry name" value="DUF3800"/>
</dbReference>
<comment type="caution">
    <text evidence="1">The sequence shown here is derived from an EMBL/GenBank/DDBJ whole genome shotgun (WGS) entry which is preliminary data.</text>
</comment>
<organism evidence="1">
    <name type="scientific">Thermorudis peleae</name>
    <dbReference type="NCBI Taxonomy" id="1382356"/>
    <lineage>
        <taxon>Bacteria</taxon>
        <taxon>Pseudomonadati</taxon>
        <taxon>Thermomicrobiota</taxon>
        <taxon>Thermomicrobia</taxon>
        <taxon>Thermomicrobia incertae sedis</taxon>
        <taxon>Thermorudis</taxon>
    </lineage>
</organism>
<dbReference type="Pfam" id="PF12686">
    <property type="entry name" value="DUF3800"/>
    <property type="match status" value="1"/>
</dbReference>
<reference evidence="1" key="1">
    <citation type="journal article" date="2020" name="mSystems">
        <title>Genome- and Community-Level Interaction Insights into Carbon Utilization and Element Cycling Functions of Hydrothermarchaeota in Hydrothermal Sediment.</title>
        <authorList>
            <person name="Zhou Z."/>
            <person name="Liu Y."/>
            <person name="Xu W."/>
            <person name="Pan J."/>
            <person name="Luo Z.H."/>
            <person name="Li M."/>
        </authorList>
    </citation>
    <scope>NUCLEOTIDE SEQUENCE [LARGE SCALE GENOMIC DNA]</scope>
    <source>
        <strain evidence="1">SpSt-210</strain>
    </source>
</reference>
<dbReference type="EMBL" id="DSIY01000244">
    <property type="protein sequence ID" value="HEG91821.1"/>
    <property type="molecule type" value="Genomic_DNA"/>
</dbReference>
<accession>A0A831TGQ5</accession>
<dbReference type="AlphaFoldDB" id="A0A831TGQ5"/>
<evidence type="ECO:0000313" key="1">
    <source>
        <dbReference type="EMBL" id="HEG91821.1"/>
    </source>
</evidence>
<sequence>MAETINIYCDESCHLEHDRQPIMVLGAVWCPLDRTREIAQRIREIKMRHGLPAHFEIKWSKVSPALKHFYLDVLDYFFDDDDLHFRALVAMDKATLRHDEFKQDHDTWYYKMYFDMLKVLFDPSFRYRIYLDYKDTHGNAKIKRLHDVLCNNMYDFRREIVERVQAVRSHEVEQVQLADLLIGIVSYANRKLTSSSAKITLVERMRERSGYSLTRSTLLAEKKVNVFCWTPRASRGFGE</sequence>
<proteinExistence type="predicted"/>